<dbReference type="GO" id="GO:0006633">
    <property type="term" value="P:fatty acid biosynthetic process"/>
    <property type="evidence" value="ECO:0007669"/>
    <property type="project" value="UniProtKB-UniRule"/>
</dbReference>
<dbReference type="InterPro" id="IPR018201">
    <property type="entry name" value="Ketoacyl_synth_AS"/>
</dbReference>
<dbReference type="GO" id="GO:0005829">
    <property type="term" value="C:cytosol"/>
    <property type="evidence" value="ECO:0007669"/>
    <property type="project" value="TreeGrafter"/>
</dbReference>
<keyword evidence="6 14" id="KW-0808">Transferase</keyword>
<dbReference type="UniPathway" id="UPA00094"/>
<gene>
    <name evidence="18" type="ORF">HMPREF0322_03090</name>
</gene>
<evidence type="ECO:0000259" key="17">
    <source>
        <dbReference type="PROSITE" id="PS52004"/>
    </source>
</evidence>
<dbReference type="EMBL" id="AFZX01000082">
    <property type="protein sequence ID" value="EHL06250.1"/>
    <property type="molecule type" value="Genomic_DNA"/>
</dbReference>
<dbReference type="NCBIfam" id="TIGR03150">
    <property type="entry name" value="fabF"/>
    <property type="match status" value="1"/>
</dbReference>
<dbReference type="InterPro" id="IPR016039">
    <property type="entry name" value="Thiolase-like"/>
</dbReference>
<evidence type="ECO:0000256" key="11">
    <source>
        <dbReference type="ARBA" id="ARBA00024006"/>
    </source>
</evidence>
<dbReference type="Pfam" id="PF02801">
    <property type="entry name" value="Ketoacyl-synt_C"/>
    <property type="match status" value="1"/>
</dbReference>
<dbReference type="NCBIfam" id="NF005589">
    <property type="entry name" value="PRK07314.1"/>
    <property type="match status" value="1"/>
</dbReference>
<dbReference type="InterPro" id="IPR017568">
    <property type="entry name" value="3-oxoacyl-ACP_synth-2"/>
</dbReference>
<reference evidence="18 19" key="1">
    <citation type="submission" date="2011-08" db="EMBL/GenBank/DDBJ databases">
        <authorList>
            <person name="Weinstock G."/>
            <person name="Sodergren E."/>
            <person name="Clifton S."/>
            <person name="Fulton L."/>
            <person name="Fulton B."/>
            <person name="Courtney L."/>
            <person name="Fronick C."/>
            <person name="Harrison M."/>
            <person name="Strong C."/>
            <person name="Farmer C."/>
            <person name="Delahaunty K."/>
            <person name="Markovic C."/>
            <person name="Hall O."/>
            <person name="Minx P."/>
            <person name="Tomlinson C."/>
            <person name="Mitreva M."/>
            <person name="Hou S."/>
            <person name="Chen J."/>
            <person name="Wollam A."/>
            <person name="Pepin K.H."/>
            <person name="Johnson M."/>
            <person name="Bhonagiri V."/>
            <person name="Zhang X."/>
            <person name="Suruliraj S."/>
            <person name="Warren W."/>
            <person name="Chinwalla A."/>
            <person name="Mardis E.R."/>
            <person name="Wilson R.K."/>
        </authorList>
    </citation>
    <scope>NUCLEOTIDE SEQUENCE [LARGE SCALE GENOMIC DNA]</scope>
    <source>
        <strain evidence="18 19">DP7</strain>
    </source>
</reference>
<dbReference type="InterPro" id="IPR000794">
    <property type="entry name" value="Beta-ketoacyl_synthase"/>
</dbReference>
<sequence>MEKQRAVITGMGVVSPVGSNLETFWNSLITGQSGIDFVTRFDVGDMPTKVAGEIKDFEPTDWLDRKESRHMDRFTQLAMAAAKMAVQDSGLDLDQINKERASCIVGTGVGGVTTLEQQKEVLMTKGPGRISPFFIPMLISNMAAGHISLEFGLQGSSLSVATACASATNAIGEAMRLIEHGYADVVLCGGTEAPIVPLAFAGFCAMKAMSTEKENPREACRPFDARRSGFVMGEGAGILVLESLEHAQKRQARIYAELSGYGSTCDAYHITSPAPGGAGAIQSMQMALAGAEVRPEEVDYINAHGTGTNANDSAETAAIKALFGEAAQSVAISSTKSMTGHLLGAAGAIEAIACALTIKNSMIPPTINYGEPDPECDLDYVPNAARPKEVQVALSNTFGFGGHNATIVLKRY</sequence>
<dbReference type="Gene3D" id="3.40.47.10">
    <property type="match status" value="1"/>
</dbReference>
<feature type="domain" description="Ketosynthase family 3 (KS3)" evidence="17">
    <location>
        <begin position="3"/>
        <end position="411"/>
    </location>
</feature>
<dbReference type="PROSITE" id="PS00606">
    <property type="entry name" value="KS3_1"/>
    <property type="match status" value="1"/>
</dbReference>
<evidence type="ECO:0000256" key="8">
    <source>
        <dbReference type="ARBA" id="ARBA00023098"/>
    </source>
</evidence>
<evidence type="ECO:0000256" key="2">
    <source>
        <dbReference type="ARBA" id="ARBA00008467"/>
    </source>
</evidence>
<comment type="similarity">
    <text evidence="2 14 16">Belongs to the thiolase-like superfamily. Beta-ketoacyl-ACP synthases family.</text>
</comment>
<keyword evidence="7" id="KW-0276">Fatty acid metabolism</keyword>
<dbReference type="PANTHER" id="PTHR11712:SF336">
    <property type="entry name" value="3-OXOACYL-[ACYL-CARRIER-PROTEIN] SYNTHASE, MITOCHONDRIAL"/>
    <property type="match status" value="1"/>
</dbReference>
<dbReference type="SMART" id="SM00825">
    <property type="entry name" value="PKS_KS"/>
    <property type="match status" value="1"/>
</dbReference>
<evidence type="ECO:0000256" key="16">
    <source>
        <dbReference type="RuleBase" id="RU003694"/>
    </source>
</evidence>
<comment type="catalytic activity">
    <reaction evidence="12 14">
        <text>(9Z)-hexadecenoyl-[ACP] + malonyl-[ACP] + H(+) = 3-oxo-(11Z)-octadecenoyl-[ACP] + holo-[ACP] + CO2</text>
        <dbReference type="Rhea" id="RHEA:55040"/>
        <dbReference type="Rhea" id="RHEA-COMP:9623"/>
        <dbReference type="Rhea" id="RHEA-COMP:9685"/>
        <dbReference type="Rhea" id="RHEA-COMP:10800"/>
        <dbReference type="Rhea" id="RHEA-COMP:14074"/>
        <dbReference type="ChEBI" id="CHEBI:15378"/>
        <dbReference type="ChEBI" id="CHEBI:16526"/>
        <dbReference type="ChEBI" id="CHEBI:64479"/>
        <dbReference type="ChEBI" id="CHEBI:78449"/>
        <dbReference type="ChEBI" id="CHEBI:83989"/>
        <dbReference type="ChEBI" id="CHEBI:138538"/>
        <dbReference type="EC" id="2.3.1.179"/>
    </reaction>
</comment>
<dbReference type="FunFam" id="3.40.47.10:FF:000009">
    <property type="entry name" value="3-oxoacyl-[acyl-carrier-protein] synthase 2"/>
    <property type="match status" value="1"/>
</dbReference>
<comment type="pathway">
    <text evidence="1 14">Lipid metabolism; fatty acid biosynthesis.</text>
</comment>
<evidence type="ECO:0000256" key="14">
    <source>
        <dbReference type="PIRNR" id="PIRNR000447"/>
    </source>
</evidence>
<dbReference type="PROSITE" id="PS52004">
    <property type="entry name" value="KS3_2"/>
    <property type="match status" value="1"/>
</dbReference>
<dbReference type="SUPFAM" id="SSF53901">
    <property type="entry name" value="Thiolase-like"/>
    <property type="match status" value="2"/>
</dbReference>
<dbReference type="GO" id="GO:0004315">
    <property type="term" value="F:3-oxoacyl-[acyl-carrier-protein] synthase activity"/>
    <property type="evidence" value="ECO:0007669"/>
    <property type="project" value="UniProtKB-UniRule"/>
</dbReference>
<dbReference type="RefSeq" id="WP_005813419.1">
    <property type="nucleotide sequence ID" value="NZ_JH414479.1"/>
</dbReference>
<dbReference type="NCBIfam" id="NF004970">
    <property type="entry name" value="PRK06333.1"/>
    <property type="match status" value="1"/>
</dbReference>
<evidence type="ECO:0000256" key="4">
    <source>
        <dbReference type="ARBA" id="ARBA00014657"/>
    </source>
</evidence>
<dbReference type="PIRSF" id="PIRSF000447">
    <property type="entry name" value="KAS_II"/>
    <property type="match status" value="1"/>
</dbReference>
<evidence type="ECO:0000256" key="9">
    <source>
        <dbReference type="ARBA" id="ARBA00023160"/>
    </source>
</evidence>
<name>G9XQ44_DESHA</name>
<dbReference type="Proteomes" id="UP000004416">
    <property type="component" value="Unassembled WGS sequence"/>
</dbReference>
<evidence type="ECO:0000256" key="10">
    <source>
        <dbReference type="ARBA" id="ARBA00023315"/>
    </source>
</evidence>
<dbReference type="InterPro" id="IPR014031">
    <property type="entry name" value="Ketoacyl_synth_C"/>
</dbReference>
<evidence type="ECO:0000313" key="18">
    <source>
        <dbReference type="EMBL" id="EHL06250.1"/>
    </source>
</evidence>
<dbReference type="EC" id="2.3.1.179" evidence="3 14"/>
<dbReference type="PANTHER" id="PTHR11712">
    <property type="entry name" value="POLYKETIDE SYNTHASE-RELATED"/>
    <property type="match status" value="1"/>
</dbReference>
<evidence type="ECO:0000256" key="12">
    <source>
        <dbReference type="ARBA" id="ARBA00047318"/>
    </source>
</evidence>
<evidence type="ECO:0000313" key="19">
    <source>
        <dbReference type="Proteomes" id="UP000004416"/>
    </source>
</evidence>
<feature type="active site" description="For beta-ketoacyl synthase activity" evidence="15">
    <location>
        <position position="164"/>
    </location>
</feature>
<dbReference type="PATRIC" id="fig|537010.4.peg.2892"/>
<comment type="function">
    <text evidence="11 14">Involved in the type II fatty acid elongation cycle. Catalyzes the elongation of a wide range of acyl-ACP by the addition of two carbons from malonyl-ACP to an acyl acceptor. Can efficiently catalyze the conversion of palmitoleoyl-ACP (cis-hexadec-9-enoyl-ACP) to cis-vaccenoyl-ACP (cis-octadec-11-enoyl-ACP), an essential step in the thermal regulation of fatty acid composition.</text>
</comment>
<keyword evidence="10 14" id="KW-0012">Acyltransferase</keyword>
<evidence type="ECO:0000256" key="1">
    <source>
        <dbReference type="ARBA" id="ARBA00005194"/>
    </source>
</evidence>
<keyword evidence="9 14" id="KW-0275">Fatty acid biosynthesis</keyword>
<evidence type="ECO:0000256" key="13">
    <source>
        <dbReference type="ARBA" id="ARBA00047659"/>
    </source>
</evidence>
<dbReference type="InterPro" id="IPR020841">
    <property type="entry name" value="PKS_Beta-ketoAc_synthase_dom"/>
</dbReference>
<dbReference type="HOGENOM" id="CLU_000022_69_2_9"/>
<proteinExistence type="inferred from homology"/>
<protein>
    <recommendedName>
        <fullName evidence="4 14">3-oxoacyl-[acyl-carrier-protein] synthase 2</fullName>
        <ecNumber evidence="3 14">2.3.1.179</ecNumber>
    </recommendedName>
</protein>
<keyword evidence="5 14" id="KW-0444">Lipid biosynthesis</keyword>
<evidence type="ECO:0000256" key="7">
    <source>
        <dbReference type="ARBA" id="ARBA00022832"/>
    </source>
</evidence>
<evidence type="ECO:0000256" key="3">
    <source>
        <dbReference type="ARBA" id="ARBA00012356"/>
    </source>
</evidence>
<dbReference type="InterPro" id="IPR014030">
    <property type="entry name" value="Ketoacyl_synth_N"/>
</dbReference>
<evidence type="ECO:0000256" key="15">
    <source>
        <dbReference type="PIRSR" id="PIRSR000447-1"/>
    </source>
</evidence>
<evidence type="ECO:0000256" key="5">
    <source>
        <dbReference type="ARBA" id="ARBA00022516"/>
    </source>
</evidence>
<accession>G9XQ44</accession>
<evidence type="ECO:0000256" key="6">
    <source>
        <dbReference type="ARBA" id="ARBA00022679"/>
    </source>
</evidence>
<organism evidence="18 19">
    <name type="scientific">Desulfitobacterium hafniense DP7</name>
    <dbReference type="NCBI Taxonomy" id="537010"/>
    <lineage>
        <taxon>Bacteria</taxon>
        <taxon>Bacillati</taxon>
        <taxon>Bacillota</taxon>
        <taxon>Clostridia</taxon>
        <taxon>Eubacteriales</taxon>
        <taxon>Desulfitobacteriaceae</taxon>
        <taxon>Desulfitobacterium</taxon>
    </lineage>
</organism>
<keyword evidence="8" id="KW-0443">Lipid metabolism</keyword>
<comment type="caution">
    <text evidence="18">The sequence shown here is derived from an EMBL/GenBank/DDBJ whole genome shotgun (WGS) entry which is preliminary data.</text>
</comment>
<dbReference type="CDD" id="cd00834">
    <property type="entry name" value="KAS_I_II"/>
    <property type="match status" value="1"/>
</dbReference>
<comment type="catalytic activity">
    <reaction evidence="13 14">
        <text>a fatty acyl-[ACP] + malonyl-[ACP] + H(+) = a 3-oxoacyl-[ACP] + holo-[ACP] + CO2</text>
        <dbReference type="Rhea" id="RHEA:22836"/>
        <dbReference type="Rhea" id="RHEA-COMP:9623"/>
        <dbReference type="Rhea" id="RHEA-COMP:9685"/>
        <dbReference type="Rhea" id="RHEA-COMP:9916"/>
        <dbReference type="Rhea" id="RHEA-COMP:14125"/>
        <dbReference type="ChEBI" id="CHEBI:15378"/>
        <dbReference type="ChEBI" id="CHEBI:16526"/>
        <dbReference type="ChEBI" id="CHEBI:64479"/>
        <dbReference type="ChEBI" id="CHEBI:78449"/>
        <dbReference type="ChEBI" id="CHEBI:78776"/>
        <dbReference type="ChEBI" id="CHEBI:138651"/>
    </reaction>
</comment>
<dbReference type="AlphaFoldDB" id="G9XQ44"/>
<dbReference type="Pfam" id="PF00109">
    <property type="entry name" value="ketoacyl-synt"/>
    <property type="match status" value="1"/>
</dbReference>